<dbReference type="Gene3D" id="3.30.1780.10">
    <property type="entry name" value="ornithine cyclodeaminase, domain 1"/>
    <property type="match status" value="1"/>
</dbReference>
<dbReference type="Proteomes" id="UP000027982">
    <property type="component" value="Chromosome"/>
</dbReference>
<dbReference type="InterPro" id="IPR023401">
    <property type="entry name" value="ODC_N"/>
</dbReference>
<dbReference type="eggNOG" id="COG2423">
    <property type="taxonomic scope" value="Bacteria"/>
</dbReference>
<protein>
    <submittedName>
        <fullName evidence="1">Alanine dehydrogenase</fullName>
    </submittedName>
</protein>
<sequence>MKFLDAEEVRDRLDLGQLDIALETAMKDVSRGATSIPARIAAHVEGKGLLAAMPGYVPSLGVLEAKLVALFPGNADPIPTHLTVIVAFDPNSGAPLAVMEGDDITTLRTAAGSALATRLLAREDSRVVAILGTGVQAKAHARAMMRVRAVDRILVAGRSPHKVAAMVSELESELPVEASDWESAVRSADIVCAATHPDRPVVRGEWLRPGTHVNSVGLSSHGAEVDQLALRMAHVFVEHRATAVMPMPTGANELDQAIREATLSLDEITEIGEVLLGTRPGRTSADEITLYKSVGIAAQDAAGVAVILASFRDR</sequence>
<dbReference type="Pfam" id="PF02423">
    <property type="entry name" value="OCD_Mu_crystall"/>
    <property type="match status" value="1"/>
</dbReference>
<dbReference type="InterPro" id="IPR003462">
    <property type="entry name" value="ODC_Mu_crystall"/>
</dbReference>
<dbReference type="OrthoDB" id="9801817at2"/>
<organism evidence="1 2">
    <name type="scientific">Fimbriimonas ginsengisoli Gsoil 348</name>
    <dbReference type="NCBI Taxonomy" id="661478"/>
    <lineage>
        <taxon>Bacteria</taxon>
        <taxon>Bacillati</taxon>
        <taxon>Armatimonadota</taxon>
        <taxon>Fimbriimonadia</taxon>
        <taxon>Fimbriimonadales</taxon>
        <taxon>Fimbriimonadaceae</taxon>
        <taxon>Fimbriimonas</taxon>
    </lineage>
</organism>
<accession>A0A068NRS6</accession>
<dbReference type="Gene3D" id="3.40.50.720">
    <property type="entry name" value="NAD(P)-binding Rossmann-like Domain"/>
    <property type="match status" value="1"/>
</dbReference>
<dbReference type="SUPFAM" id="SSF51735">
    <property type="entry name" value="NAD(P)-binding Rossmann-fold domains"/>
    <property type="match status" value="1"/>
</dbReference>
<dbReference type="PANTHER" id="PTHR13812">
    <property type="entry name" value="KETIMINE REDUCTASE MU-CRYSTALLIN"/>
    <property type="match status" value="1"/>
</dbReference>
<dbReference type="GO" id="GO:0042562">
    <property type="term" value="F:hormone binding"/>
    <property type="evidence" value="ECO:0007669"/>
    <property type="project" value="TreeGrafter"/>
</dbReference>
<keyword evidence="2" id="KW-1185">Reference proteome</keyword>
<dbReference type="InterPro" id="IPR036291">
    <property type="entry name" value="NAD(P)-bd_dom_sf"/>
</dbReference>
<dbReference type="EMBL" id="CP007139">
    <property type="protein sequence ID" value="AIE86253.1"/>
    <property type="molecule type" value="Genomic_DNA"/>
</dbReference>
<name>A0A068NRS6_FIMGI</name>
<dbReference type="HOGENOM" id="CLU_042088_3_1_0"/>
<proteinExistence type="predicted"/>
<dbReference type="PANTHER" id="PTHR13812:SF19">
    <property type="entry name" value="KETIMINE REDUCTASE MU-CRYSTALLIN"/>
    <property type="match status" value="1"/>
</dbReference>
<reference evidence="1 2" key="1">
    <citation type="journal article" date="2014" name="PLoS ONE">
        <title>The first complete genome sequence of the class fimbriimonadia in the phylum armatimonadetes.</title>
        <authorList>
            <person name="Hu Z.Y."/>
            <person name="Wang Y.Z."/>
            <person name="Im W.T."/>
            <person name="Wang S.Y."/>
            <person name="Zhao G.P."/>
            <person name="Zheng H.J."/>
            <person name="Quan Z.X."/>
        </authorList>
    </citation>
    <scope>NUCLEOTIDE SEQUENCE [LARGE SCALE GENOMIC DNA]</scope>
    <source>
        <strain evidence="1">Gsoil 348</strain>
    </source>
</reference>
<dbReference type="PIRSF" id="PIRSF001439">
    <property type="entry name" value="CryM"/>
    <property type="match status" value="1"/>
</dbReference>
<gene>
    <name evidence="1" type="ORF">OP10G_2885</name>
</gene>
<dbReference type="RefSeq" id="WP_025225212.1">
    <property type="nucleotide sequence ID" value="NZ_CP007139.1"/>
</dbReference>
<dbReference type="GO" id="GO:0005737">
    <property type="term" value="C:cytoplasm"/>
    <property type="evidence" value="ECO:0007669"/>
    <property type="project" value="TreeGrafter"/>
</dbReference>
<dbReference type="AlphaFoldDB" id="A0A068NRS6"/>
<dbReference type="KEGG" id="fgi:OP10G_2885"/>
<evidence type="ECO:0000313" key="1">
    <source>
        <dbReference type="EMBL" id="AIE86253.1"/>
    </source>
</evidence>
<dbReference type="STRING" id="661478.OP10G_2885"/>
<evidence type="ECO:0000313" key="2">
    <source>
        <dbReference type="Proteomes" id="UP000027982"/>
    </source>
</evidence>